<evidence type="ECO:0000313" key="2">
    <source>
        <dbReference type="Proteomes" id="UP000002334"/>
    </source>
</evidence>
<dbReference type="KEGG" id="hde:HDEF_2258"/>
<dbReference type="Proteomes" id="UP000002334">
    <property type="component" value="Chromosome"/>
</dbReference>
<organism evidence="1 2">
    <name type="scientific">Hamiltonella defensa subsp. Acyrthosiphon pisum (strain 5AT)</name>
    <dbReference type="NCBI Taxonomy" id="572265"/>
    <lineage>
        <taxon>Bacteria</taxon>
        <taxon>Pseudomonadati</taxon>
        <taxon>Pseudomonadota</taxon>
        <taxon>Gammaproteobacteria</taxon>
        <taxon>Enterobacterales</taxon>
        <taxon>Enterobacteriaceae</taxon>
        <taxon>aphid secondary symbionts</taxon>
        <taxon>Candidatus Williamhamiltonella</taxon>
    </lineage>
</organism>
<dbReference type="EMBL" id="CP001277">
    <property type="protein sequence ID" value="ACQ68799.1"/>
    <property type="molecule type" value="Genomic_DNA"/>
</dbReference>
<protein>
    <submittedName>
        <fullName evidence="1">Uncharacterized protein</fullName>
    </submittedName>
</protein>
<reference evidence="1 2" key="1">
    <citation type="journal article" date="2009" name="Proc. Natl. Acad. Sci. U.S.A.">
        <title>Hamiltonella defensa, genome evolution of protective bacterial endosymbiont from pathogenic ancestors.</title>
        <authorList>
            <person name="Degnan P.H."/>
            <person name="Yu Y."/>
            <person name="Sisneros N."/>
            <person name="Wing R.A."/>
            <person name="Moran N.A."/>
        </authorList>
    </citation>
    <scope>NUCLEOTIDE SEQUENCE [LARGE SCALE GENOMIC DNA]</scope>
    <source>
        <strain evidence="2">5AT</strain>
    </source>
</reference>
<sequence length="33" mass="3913">MGVFLNFSYDLNHQATILQKIYYFFIACTSFCL</sequence>
<evidence type="ECO:0000313" key="1">
    <source>
        <dbReference type="EMBL" id="ACQ68799.1"/>
    </source>
</evidence>
<gene>
    <name evidence="1" type="ordered locus">HDEF_2258</name>
</gene>
<proteinExistence type="predicted"/>
<dbReference type="STRING" id="572265.HDEF_2258"/>
<dbReference type="HOGENOM" id="CLU_3382201_0_0_6"/>
<keyword evidence="2" id="KW-1185">Reference proteome</keyword>
<dbReference type="AlphaFoldDB" id="C4K8E2"/>
<name>C4K8E2_HAMD5</name>
<accession>C4K8E2</accession>